<dbReference type="RefSeq" id="XP_058348843.1">
    <property type="nucleotide sequence ID" value="XM_058480320.1"/>
</dbReference>
<dbReference type="GO" id="GO:0071230">
    <property type="term" value="P:cellular response to amino acid stimulus"/>
    <property type="evidence" value="ECO:0007669"/>
    <property type="project" value="TreeGrafter"/>
</dbReference>
<dbReference type="AlphaFoldDB" id="A0AAD8DJF0"/>
<evidence type="ECO:0000256" key="3">
    <source>
        <dbReference type="SAM" id="MobiDB-lite"/>
    </source>
</evidence>
<dbReference type="PANTHER" id="PTHR13401:SF2">
    <property type="entry name" value="RAGULATOR COMPLEX PROTEIN LAMTOR1"/>
    <property type="match status" value="1"/>
</dbReference>
<dbReference type="EMBL" id="JARTCD010000001">
    <property type="protein sequence ID" value="KAJ8663931.1"/>
    <property type="molecule type" value="Genomic_DNA"/>
</dbReference>
<evidence type="ECO:0000256" key="2">
    <source>
        <dbReference type="ARBA" id="ARBA00023288"/>
    </source>
</evidence>
<dbReference type="GO" id="GO:0060090">
    <property type="term" value="F:molecular adaptor activity"/>
    <property type="evidence" value="ECO:0007669"/>
    <property type="project" value="TreeGrafter"/>
</dbReference>
<evidence type="ECO:0000313" key="5">
    <source>
        <dbReference type="Proteomes" id="UP001234581"/>
    </source>
</evidence>
<comment type="caution">
    <text evidence="4">The sequence shown here is derived from an EMBL/GenBank/DDBJ whole genome shotgun (WGS) entry which is preliminary data.</text>
</comment>
<feature type="region of interest" description="Disordered" evidence="3">
    <location>
        <begin position="1"/>
        <end position="24"/>
    </location>
</feature>
<keyword evidence="5" id="KW-1185">Reference proteome</keyword>
<dbReference type="GeneID" id="83207628"/>
<feature type="compositionally biased region" description="Basic and acidic residues" evidence="3">
    <location>
        <begin position="1"/>
        <end position="15"/>
    </location>
</feature>
<evidence type="ECO:0000313" key="4">
    <source>
        <dbReference type="EMBL" id="KAJ8663931.1"/>
    </source>
</evidence>
<proteinExistence type="predicted"/>
<dbReference type="GO" id="GO:0001919">
    <property type="term" value="P:regulation of receptor recycling"/>
    <property type="evidence" value="ECO:0007669"/>
    <property type="project" value="TreeGrafter"/>
</dbReference>
<keyword evidence="2" id="KW-0449">Lipoprotein</keyword>
<sequence>MGCCGSKEERDDDVHAPLLNDDDLPIERHTSYQAIETIDVKKEQEFWNAVLERTTRNLIDISSTNADPLQSQDVQERQDKYQDILAQLPNKTSDTTSIHNENGGGGGGAMTHDAKPLSASGDDPLAIFDHIHPSSAPIPQEELYDMMNKINDALQDIRIEPVGEMVVHLKMLNDPEAIQF</sequence>
<dbReference type="GO" id="GO:0043410">
    <property type="term" value="P:positive regulation of MAPK cascade"/>
    <property type="evidence" value="ECO:0007669"/>
    <property type="project" value="TreeGrafter"/>
</dbReference>
<dbReference type="Proteomes" id="UP001234581">
    <property type="component" value="Unassembled WGS sequence"/>
</dbReference>
<dbReference type="GO" id="GO:0071986">
    <property type="term" value="C:Ragulator complex"/>
    <property type="evidence" value="ECO:0007669"/>
    <property type="project" value="TreeGrafter"/>
</dbReference>
<keyword evidence="1" id="KW-0519">Myristate</keyword>
<protein>
    <submittedName>
        <fullName evidence="4">Uncharacterized protein</fullName>
    </submittedName>
</protein>
<evidence type="ECO:0000256" key="1">
    <source>
        <dbReference type="ARBA" id="ARBA00022707"/>
    </source>
</evidence>
<dbReference type="GO" id="GO:0005085">
    <property type="term" value="F:guanyl-nucleotide exchange factor activity"/>
    <property type="evidence" value="ECO:0007669"/>
    <property type="project" value="TreeGrafter"/>
</dbReference>
<name>A0AAD8DJF0_9FUNG</name>
<gene>
    <name evidence="4" type="ORF">O0I10_000206</name>
</gene>
<accession>A0AAD8DJF0</accession>
<organism evidence="4 5">
    <name type="scientific">Lichtheimia ornata</name>
    <dbReference type="NCBI Taxonomy" id="688661"/>
    <lineage>
        <taxon>Eukaryota</taxon>
        <taxon>Fungi</taxon>
        <taxon>Fungi incertae sedis</taxon>
        <taxon>Mucoromycota</taxon>
        <taxon>Mucoromycotina</taxon>
        <taxon>Mucoromycetes</taxon>
        <taxon>Mucorales</taxon>
        <taxon>Lichtheimiaceae</taxon>
        <taxon>Lichtheimia</taxon>
    </lineage>
</organism>
<dbReference type="PANTHER" id="PTHR13401">
    <property type="entry name" value="RAGULATOR COMPLEX PROTEIN LAMTOR1"/>
    <property type="match status" value="1"/>
</dbReference>
<reference evidence="4 5" key="1">
    <citation type="submission" date="2023-03" db="EMBL/GenBank/DDBJ databases">
        <title>Genome sequence of Lichtheimia ornata CBS 291.66.</title>
        <authorList>
            <person name="Mohabir J.T."/>
            <person name="Shea T.P."/>
            <person name="Kurbessoian T."/>
            <person name="Berby B."/>
            <person name="Fontaine J."/>
            <person name="Livny J."/>
            <person name="Gnirke A."/>
            <person name="Stajich J.E."/>
            <person name="Cuomo C.A."/>
        </authorList>
    </citation>
    <scope>NUCLEOTIDE SEQUENCE [LARGE SCALE GENOMIC DNA]</scope>
    <source>
        <strain evidence="4">CBS 291.66</strain>
    </source>
</reference>